<evidence type="ECO:0000256" key="6">
    <source>
        <dbReference type="SAM" id="MobiDB-lite"/>
    </source>
</evidence>
<dbReference type="Pfam" id="PF25600">
    <property type="entry name" value="TRIM_CC"/>
    <property type="match status" value="1"/>
</dbReference>
<evidence type="ECO:0000256" key="2">
    <source>
        <dbReference type="ARBA" id="ARBA00022771"/>
    </source>
</evidence>
<dbReference type="AlphaFoldDB" id="A0AAD6FWE7"/>
<evidence type="ECO:0000256" key="5">
    <source>
        <dbReference type="SAM" id="Coils"/>
    </source>
</evidence>
<name>A0AAD6FWE7_9TELE</name>
<gene>
    <name evidence="9" type="ORF">JOQ06_019840</name>
</gene>
<dbReference type="InterPro" id="IPR013320">
    <property type="entry name" value="ConA-like_dom_sf"/>
</dbReference>
<dbReference type="PROSITE" id="PS50119">
    <property type="entry name" value="ZF_BBOX"/>
    <property type="match status" value="1"/>
</dbReference>
<dbReference type="InterPro" id="IPR019402">
    <property type="entry name" value="CWH43_N"/>
</dbReference>
<keyword evidence="3" id="KW-0862">Zinc</keyword>
<dbReference type="InterPro" id="IPR043136">
    <property type="entry name" value="B30.2/SPRY_sf"/>
</dbReference>
<dbReference type="GO" id="GO:0008270">
    <property type="term" value="F:zinc ion binding"/>
    <property type="evidence" value="ECO:0007669"/>
    <property type="project" value="UniProtKB-KW"/>
</dbReference>
<keyword evidence="7" id="KW-0812">Transmembrane</keyword>
<evidence type="ECO:0000256" key="7">
    <source>
        <dbReference type="SAM" id="Phobius"/>
    </source>
</evidence>
<evidence type="ECO:0000256" key="3">
    <source>
        <dbReference type="ARBA" id="ARBA00022833"/>
    </source>
</evidence>
<feature type="transmembrane region" description="Helical" evidence="7">
    <location>
        <begin position="431"/>
        <end position="451"/>
    </location>
</feature>
<dbReference type="InterPro" id="IPR051051">
    <property type="entry name" value="E3_ubiq-ligase_TRIM/RNF"/>
</dbReference>
<evidence type="ECO:0000313" key="10">
    <source>
        <dbReference type="Proteomes" id="UP001219934"/>
    </source>
</evidence>
<feature type="transmembrane region" description="Helical" evidence="7">
    <location>
        <begin position="511"/>
        <end position="536"/>
    </location>
</feature>
<keyword evidence="7" id="KW-1133">Transmembrane helix</keyword>
<dbReference type="Gene3D" id="2.60.120.920">
    <property type="match status" value="1"/>
</dbReference>
<proteinExistence type="predicted"/>
<evidence type="ECO:0000256" key="1">
    <source>
        <dbReference type="ARBA" id="ARBA00022723"/>
    </source>
</evidence>
<dbReference type="InterPro" id="IPR058030">
    <property type="entry name" value="TRIM8/14/16/25/29/45/65_CC"/>
</dbReference>
<feature type="transmembrane region" description="Helical" evidence="7">
    <location>
        <begin position="548"/>
        <end position="569"/>
    </location>
</feature>
<feature type="domain" description="B box-type" evidence="8">
    <location>
        <begin position="80"/>
        <end position="120"/>
    </location>
</feature>
<evidence type="ECO:0000256" key="4">
    <source>
        <dbReference type="PROSITE-ProRule" id="PRU00024"/>
    </source>
</evidence>
<feature type="transmembrane region" description="Helical" evidence="7">
    <location>
        <begin position="581"/>
        <end position="600"/>
    </location>
</feature>
<feature type="coiled-coil region" evidence="5">
    <location>
        <begin position="178"/>
        <end position="227"/>
    </location>
</feature>
<keyword evidence="10" id="KW-1185">Reference proteome</keyword>
<keyword evidence="2 4" id="KW-0863">Zinc-finger</keyword>
<evidence type="ECO:0000259" key="8">
    <source>
        <dbReference type="PROSITE" id="PS50119"/>
    </source>
</evidence>
<dbReference type="Pfam" id="PF00643">
    <property type="entry name" value="zf-B_box"/>
    <property type="match status" value="1"/>
</dbReference>
<comment type="caution">
    <text evidence="9">The sequence shown here is derived from an EMBL/GenBank/DDBJ whole genome shotgun (WGS) entry which is preliminary data.</text>
</comment>
<keyword evidence="5" id="KW-0175">Coiled coil</keyword>
<dbReference type="SUPFAM" id="SSF57845">
    <property type="entry name" value="B-box zinc-binding domain"/>
    <property type="match status" value="1"/>
</dbReference>
<accession>A0AAD6FWE7</accession>
<dbReference type="PANTHER" id="PTHR25465:SF5">
    <property type="entry name" value="E3 UBIQUITIN_ISG15 LIGASE TRIM25-RELATED"/>
    <property type="match status" value="1"/>
</dbReference>
<dbReference type="SMART" id="SM00336">
    <property type="entry name" value="BBOX"/>
    <property type="match status" value="1"/>
</dbReference>
<dbReference type="InterPro" id="IPR006574">
    <property type="entry name" value="PRY"/>
</dbReference>
<protein>
    <recommendedName>
        <fullName evidence="8">B box-type domain-containing protein</fullName>
    </recommendedName>
</protein>
<dbReference type="SUPFAM" id="SSF49899">
    <property type="entry name" value="Concanavalin A-like lectins/glucanases"/>
    <property type="match status" value="1"/>
</dbReference>
<dbReference type="CDD" id="cd19769">
    <property type="entry name" value="Bbox2_TRIM16-like"/>
    <property type="match status" value="1"/>
</dbReference>
<dbReference type="Gene3D" id="3.30.160.60">
    <property type="entry name" value="Classic Zinc Finger"/>
    <property type="match status" value="1"/>
</dbReference>
<dbReference type="Gene3D" id="4.10.830.40">
    <property type="match status" value="1"/>
</dbReference>
<feature type="transmembrane region" description="Helical" evidence="7">
    <location>
        <begin position="401"/>
        <end position="419"/>
    </location>
</feature>
<dbReference type="Proteomes" id="UP001219934">
    <property type="component" value="Unassembled WGS sequence"/>
</dbReference>
<dbReference type="InterPro" id="IPR000315">
    <property type="entry name" value="Znf_B-box"/>
</dbReference>
<feature type="compositionally biased region" description="Basic and acidic residues" evidence="6">
    <location>
        <begin position="1"/>
        <end position="14"/>
    </location>
</feature>
<dbReference type="PANTHER" id="PTHR25465">
    <property type="entry name" value="B-BOX DOMAIN CONTAINING"/>
    <property type="match status" value="1"/>
</dbReference>
<reference evidence="9" key="1">
    <citation type="submission" date="2022-11" db="EMBL/GenBank/DDBJ databases">
        <title>Chromosome-level genome of Pogonophryne albipinna.</title>
        <authorList>
            <person name="Jo E."/>
        </authorList>
    </citation>
    <scope>NUCLEOTIDE SEQUENCE</scope>
    <source>
        <strain evidence="9">SGF0006</strain>
        <tissue evidence="9">Muscle</tissue>
    </source>
</reference>
<dbReference type="Pfam" id="PF10277">
    <property type="entry name" value="Frag1"/>
    <property type="match status" value="2"/>
</dbReference>
<organism evidence="9 10">
    <name type="scientific">Pogonophryne albipinna</name>
    <dbReference type="NCBI Taxonomy" id="1090488"/>
    <lineage>
        <taxon>Eukaryota</taxon>
        <taxon>Metazoa</taxon>
        <taxon>Chordata</taxon>
        <taxon>Craniata</taxon>
        <taxon>Vertebrata</taxon>
        <taxon>Euteleostomi</taxon>
        <taxon>Actinopterygii</taxon>
        <taxon>Neopterygii</taxon>
        <taxon>Teleostei</taxon>
        <taxon>Neoteleostei</taxon>
        <taxon>Acanthomorphata</taxon>
        <taxon>Eupercaria</taxon>
        <taxon>Perciformes</taxon>
        <taxon>Notothenioidei</taxon>
        <taxon>Pogonophryne</taxon>
    </lineage>
</organism>
<evidence type="ECO:0000313" key="9">
    <source>
        <dbReference type="EMBL" id="KAJ4948304.1"/>
    </source>
</evidence>
<dbReference type="SMART" id="SM00589">
    <property type="entry name" value="PRY"/>
    <property type="match status" value="1"/>
</dbReference>
<keyword evidence="7" id="KW-0472">Membrane</keyword>
<dbReference type="EMBL" id="JAPTMU010000001">
    <property type="protein sequence ID" value="KAJ4948304.1"/>
    <property type="molecule type" value="Genomic_DNA"/>
</dbReference>
<feature type="region of interest" description="Disordered" evidence="6">
    <location>
        <begin position="1"/>
        <end position="23"/>
    </location>
</feature>
<sequence>MSLDLDRYSSDKSRRSTSRNQSRTLAKSGEVVCDFCTTRKQKAEKSCLVCLASYCETHVQTHYDYPALMKHKLVKATGQMREKICAQHDKLLEAFCRTDETSVCVLCMMDEHKHHDIVPAGTERTEKQKQLGTTLHKSQTRIDQRAKKWQDLRQAVESVKHSAQTAMEENERIFSELLLSIERKYNEVKEMIRSHEKTTLTRAELLLDRLEEEITLLRKKHTDLEKLSHTDDHIHFLQSWQSLSGPSGYEDLNNICAAPNYSFDATKRAIAALKLQVEEVSKTEMRKISGADSCQLSLEVNSVHRNLHLSEGNRSATMKSEPKNYPDHPDRFEQWQQLQYISGQRYAMALYNQHVCPVDNWLYNQSCEEDLYLQSGPTLCCTLDNVPLISKCGTLPPESCFFSLICSTGSFMVMVIVLLRYAHVIEKHQNCVLNTASLSTGWICAAGLMMVGNFQSWEELYGKSQGEVSHQVWPCMERSRADRVCEAEALCNQSQASLTDITSLMVDNSKVLHYVGAGIAFPTSMLFVCVQSALTYRLAKTQGEYNVAHLRLCMTLLAFVALVLSGVFFCQESFVLQHASAIFEWLFCVIIMLFYGTFAFEFAGMSSDTMVVLARGTLGPAGREHKVDALGPLGGPLPHSHPHQPENMSIL</sequence>
<dbReference type="Pfam" id="PF13765">
    <property type="entry name" value="PRY"/>
    <property type="match status" value="1"/>
</dbReference>
<keyword evidence="1" id="KW-0479">Metal-binding</keyword>